<name>A0ABP8MA36_9BACT</name>
<evidence type="ECO:0000256" key="1">
    <source>
        <dbReference type="SAM" id="Phobius"/>
    </source>
</evidence>
<gene>
    <name evidence="2" type="ORF">GCM10023156_04960</name>
</gene>
<protein>
    <submittedName>
        <fullName evidence="2">Uncharacterized protein</fullName>
    </submittedName>
</protein>
<reference evidence="3" key="1">
    <citation type="journal article" date="2019" name="Int. J. Syst. Evol. Microbiol.">
        <title>The Global Catalogue of Microorganisms (GCM) 10K type strain sequencing project: providing services to taxonomists for standard genome sequencing and annotation.</title>
        <authorList>
            <consortium name="The Broad Institute Genomics Platform"/>
            <consortium name="The Broad Institute Genome Sequencing Center for Infectious Disease"/>
            <person name="Wu L."/>
            <person name="Ma J."/>
        </authorList>
    </citation>
    <scope>NUCLEOTIDE SEQUENCE [LARGE SCALE GENOMIC DNA]</scope>
    <source>
        <strain evidence="3">JCM 17759</strain>
    </source>
</reference>
<feature type="transmembrane region" description="Helical" evidence="1">
    <location>
        <begin position="37"/>
        <end position="55"/>
    </location>
</feature>
<comment type="caution">
    <text evidence="2">The sequence shown here is derived from an EMBL/GenBank/DDBJ whole genome shotgun (WGS) entry which is preliminary data.</text>
</comment>
<dbReference type="EMBL" id="BAABGA010000008">
    <property type="protein sequence ID" value="GAA4445417.1"/>
    <property type="molecule type" value="Genomic_DNA"/>
</dbReference>
<accession>A0ABP8MA36</accession>
<evidence type="ECO:0000313" key="3">
    <source>
        <dbReference type="Proteomes" id="UP001500840"/>
    </source>
</evidence>
<evidence type="ECO:0000313" key="2">
    <source>
        <dbReference type="EMBL" id="GAA4445417.1"/>
    </source>
</evidence>
<proteinExistence type="predicted"/>
<keyword evidence="3" id="KW-1185">Reference proteome</keyword>
<sequence>MMGCALLLLYLIFMFWLSCFVGMLGVGLDTLIQGEHPIPVCGGIAFLLNLYLFCFKTIPGRQG</sequence>
<organism evidence="2 3">
    <name type="scientific">Novipirellula rosea</name>
    <dbReference type="NCBI Taxonomy" id="1031540"/>
    <lineage>
        <taxon>Bacteria</taxon>
        <taxon>Pseudomonadati</taxon>
        <taxon>Planctomycetota</taxon>
        <taxon>Planctomycetia</taxon>
        <taxon>Pirellulales</taxon>
        <taxon>Pirellulaceae</taxon>
        <taxon>Novipirellula</taxon>
    </lineage>
</organism>
<keyword evidence="1" id="KW-0472">Membrane</keyword>
<keyword evidence="1" id="KW-1133">Transmembrane helix</keyword>
<keyword evidence="1" id="KW-0812">Transmembrane</keyword>
<dbReference type="Proteomes" id="UP001500840">
    <property type="component" value="Unassembled WGS sequence"/>
</dbReference>